<reference evidence="2" key="1">
    <citation type="submission" date="2025-08" db="UniProtKB">
        <authorList>
            <consortium name="RefSeq"/>
        </authorList>
    </citation>
    <scope>IDENTIFICATION</scope>
    <source>
        <tissue evidence="2">Whole insect</tissue>
    </source>
</reference>
<dbReference type="InParanoid" id="A0A6P7H843"/>
<proteinExistence type="predicted"/>
<name>A0A6P7H843_DIAVI</name>
<feature type="region of interest" description="Disordered" evidence="1">
    <location>
        <begin position="133"/>
        <end position="153"/>
    </location>
</feature>
<dbReference type="AlphaFoldDB" id="A0A6P7H843"/>
<evidence type="ECO:0000256" key="1">
    <source>
        <dbReference type="SAM" id="MobiDB-lite"/>
    </source>
</evidence>
<dbReference type="RefSeq" id="XP_028154742.1">
    <property type="nucleotide sequence ID" value="XM_028298941.1"/>
</dbReference>
<protein>
    <submittedName>
        <fullName evidence="2">Uncharacterized protein LOC114348361</fullName>
    </submittedName>
</protein>
<organism evidence="2">
    <name type="scientific">Diabrotica virgifera virgifera</name>
    <name type="common">western corn rootworm</name>
    <dbReference type="NCBI Taxonomy" id="50390"/>
    <lineage>
        <taxon>Eukaryota</taxon>
        <taxon>Metazoa</taxon>
        <taxon>Ecdysozoa</taxon>
        <taxon>Arthropoda</taxon>
        <taxon>Hexapoda</taxon>
        <taxon>Insecta</taxon>
        <taxon>Pterygota</taxon>
        <taxon>Neoptera</taxon>
        <taxon>Endopterygota</taxon>
        <taxon>Coleoptera</taxon>
        <taxon>Polyphaga</taxon>
        <taxon>Cucujiformia</taxon>
        <taxon>Chrysomeloidea</taxon>
        <taxon>Chrysomelidae</taxon>
        <taxon>Galerucinae</taxon>
        <taxon>Diabroticina</taxon>
        <taxon>Diabroticites</taxon>
        <taxon>Diabrotica</taxon>
    </lineage>
</organism>
<gene>
    <name evidence="2" type="primary">LOC114348361</name>
</gene>
<accession>A0A6P7H843</accession>
<sequence>MNKWRLTITPSKTKLIIFNHRIQDHSPTINICDNIIKPSQTVKYLGIEIDNKLKFNHHTAVIKRKIVTRAKHFRNLTYKNEGIAIETAANIYKMICRPMLEYGSAIFYNSKGPAKNNIKVAETTSLRQITRMRHPDNPLHNPSNRMPYEKTGI</sequence>
<evidence type="ECO:0000313" key="2">
    <source>
        <dbReference type="RefSeq" id="XP_028154742.1"/>
    </source>
</evidence>